<dbReference type="PANTHER" id="PTHR30483">
    <property type="entry name" value="LEUCINE-SPECIFIC-BINDING PROTEIN"/>
    <property type="match status" value="1"/>
</dbReference>
<dbReference type="CDD" id="cd06347">
    <property type="entry name" value="PBP1_ABC_LivK_ligand_binding-like"/>
    <property type="match status" value="1"/>
</dbReference>
<evidence type="ECO:0000256" key="1">
    <source>
        <dbReference type="ARBA" id="ARBA00010062"/>
    </source>
</evidence>
<evidence type="ECO:0000256" key="3">
    <source>
        <dbReference type="SAM" id="MobiDB-lite"/>
    </source>
</evidence>
<dbReference type="InterPro" id="IPR028082">
    <property type="entry name" value="Peripla_BP_I"/>
</dbReference>
<sequence length="413" mass="44735">MYIMKRLTSLLIAAILILSVFSGCGSKPADPSVPAVEAPSAEQPSQVPDGEAEEAGEIVIGNIQDISGSSSVWGKSYQWGAEYAAKLINDAGGVDGRKVRIVTYDTKGNDVNEGINAYNRLCQQDNAVAVMGLASNIGIALAPLSDTNKVPMVSDFMDERATTKEDGTPWQYMFLTEPSCNQQAVLMAEYAMSKLNLSKAGILYDNSNSYATSHALPFAEYLEAHGGEVVAMEAFDGNNDKDYRALLGKIKNAGPDMLYISGYSQQNALAYEQARALGMDYAILGNNSFFIPFAELAKGAATNVYHPNNMNYQEEEVKAFIENATKEMGSEPSYHVFFGFDNVNIIVDAIKRAGTTDGTALAGALGETKNLECLTGTISMNPKTHRPQGLEMWITQVEGMEYLPLEQFAPPEE</sequence>
<accession>A0A498CNJ5</accession>
<evidence type="ECO:0000259" key="5">
    <source>
        <dbReference type="Pfam" id="PF13458"/>
    </source>
</evidence>
<comment type="similarity">
    <text evidence="1">Belongs to the leucine-binding protein family.</text>
</comment>
<comment type="caution">
    <text evidence="6">The sequence shown here is derived from an EMBL/GenBank/DDBJ whole genome shotgun (WGS) entry which is preliminary data.</text>
</comment>
<protein>
    <recommendedName>
        <fullName evidence="5">Leucine-binding protein domain-containing protein</fullName>
    </recommendedName>
</protein>
<feature type="region of interest" description="Disordered" evidence="3">
    <location>
        <begin position="31"/>
        <end position="52"/>
    </location>
</feature>
<dbReference type="EMBL" id="RCHT01000007">
    <property type="protein sequence ID" value="RLL12175.1"/>
    <property type="molecule type" value="Genomic_DNA"/>
</dbReference>
<dbReference type="Proteomes" id="UP000276301">
    <property type="component" value="Unassembled WGS sequence"/>
</dbReference>
<gene>
    <name evidence="6" type="ORF">D4A47_06520</name>
</gene>
<evidence type="ECO:0000256" key="4">
    <source>
        <dbReference type="SAM" id="SignalP"/>
    </source>
</evidence>
<dbReference type="SUPFAM" id="SSF53822">
    <property type="entry name" value="Periplasmic binding protein-like I"/>
    <property type="match status" value="1"/>
</dbReference>
<dbReference type="AlphaFoldDB" id="A0A498CNJ5"/>
<keyword evidence="7" id="KW-1185">Reference proteome</keyword>
<dbReference type="PANTHER" id="PTHR30483:SF6">
    <property type="entry name" value="PERIPLASMIC BINDING PROTEIN OF ABC TRANSPORTER FOR NATURAL AMINO ACIDS"/>
    <property type="match status" value="1"/>
</dbReference>
<dbReference type="Gene3D" id="3.40.50.2300">
    <property type="match status" value="2"/>
</dbReference>
<dbReference type="PROSITE" id="PS51257">
    <property type="entry name" value="PROKAR_LIPOPROTEIN"/>
    <property type="match status" value="1"/>
</dbReference>
<evidence type="ECO:0000256" key="2">
    <source>
        <dbReference type="ARBA" id="ARBA00022729"/>
    </source>
</evidence>
<keyword evidence="2 4" id="KW-0732">Signal</keyword>
<dbReference type="Pfam" id="PF13458">
    <property type="entry name" value="Peripla_BP_6"/>
    <property type="match status" value="1"/>
</dbReference>
<proteinExistence type="inferred from homology"/>
<dbReference type="InterPro" id="IPR051010">
    <property type="entry name" value="BCAA_transport"/>
</dbReference>
<feature type="domain" description="Leucine-binding protein" evidence="5">
    <location>
        <begin position="57"/>
        <end position="398"/>
    </location>
</feature>
<feature type="chain" id="PRO_5038577523" description="Leucine-binding protein domain-containing protein" evidence="4">
    <location>
        <begin position="23"/>
        <end position="413"/>
    </location>
</feature>
<organism evidence="6 7">
    <name type="scientific">Anaerotruncus massiliensis</name>
    <name type="common">ex Liu et al. 2021</name>
    <dbReference type="NCBI Taxonomy" id="2321404"/>
    <lineage>
        <taxon>Bacteria</taxon>
        <taxon>Bacillati</taxon>
        <taxon>Bacillota</taxon>
        <taxon>Clostridia</taxon>
        <taxon>Eubacteriales</taxon>
        <taxon>Oscillospiraceae</taxon>
        <taxon>Anaerotruncus</taxon>
    </lineage>
</organism>
<feature type="signal peptide" evidence="4">
    <location>
        <begin position="1"/>
        <end position="22"/>
    </location>
</feature>
<evidence type="ECO:0000313" key="6">
    <source>
        <dbReference type="EMBL" id="RLL12175.1"/>
    </source>
</evidence>
<reference evidence="6 7" key="1">
    <citation type="submission" date="2018-10" db="EMBL/GenBank/DDBJ databases">
        <title>Anaerotruncus faecis sp. nov., isolated from human feces.</title>
        <authorList>
            <person name="Wang Y.-J."/>
        </authorList>
    </citation>
    <scope>NUCLEOTIDE SEQUENCE [LARGE SCALE GENOMIC DNA]</scope>
    <source>
        <strain evidence="6 7">22A2-44</strain>
    </source>
</reference>
<name>A0A498CNJ5_9FIRM</name>
<evidence type="ECO:0000313" key="7">
    <source>
        <dbReference type="Proteomes" id="UP000276301"/>
    </source>
</evidence>
<dbReference type="InterPro" id="IPR028081">
    <property type="entry name" value="Leu-bd"/>
</dbReference>